<name>A0A450WTP0_9GAMM</name>
<feature type="region of interest" description="Disordered" evidence="1">
    <location>
        <begin position="100"/>
        <end position="131"/>
    </location>
</feature>
<protein>
    <submittedName>
        <fullName evidence="2">Phage-associated protein, BcepMu gp16 family</fullName>
    </submittedName>
</protein>
<dbReference type="AlphaFoldDB" id="A0A450WTP0"/>
<dbReference type="EMBL" id="CAADFK010000209">
    <property type="protein sequence ID" value="VFK20380.1"/>
    <property type="molecule type" value="Genomic_DNA"/>
</dbReference>
<feature type="compositionally biased region" description="Basic and acidic residues" evidence="1">
    <location>
        <begin position="100"/>
        <end position="118"/>
    </location>
</feature>
<dbReference type="SUPFAM" id="SSF47413">
    <property type="entry name" value="lambda repressor-like DNA-binding domains"/>
    <property type="match status" value="1"/>
</dbReference>
<evidence type="ECO:0000256" key="1">
    <source>
        <dbReference type="SAM" id="MobiDB-lite"/>
    </source>
</evidence>
<dbReference type="InterPro" id="IPR010982">
    <property type="entry name" value="Lambda_DNA-bd_dom_sf"/>
</dbReference>
<sequence length="131" mass="14476">MNTSFEGILENAARPSAIRVGRMKTPSPRRLSAPIFMIKTEQEIRDAFRRAGVSISKWAQIRGFSTNMVYDVLSGRRPANRGQCHQIAVALGMKEGEITDAKDFDPRAARPASRRECKPNTNERASAGISA</sequence>
<evidence type="ECO:0000313" key="2">
    <source>
        <dbReference type="EMBL" id="VFK20380.1"/>
    </source>
</evidence>
<dbReference type="GO" id="GO:0003677">
    <property type="term" value="F:DNA binding"/>
    <property type="evidence" value="ECO:0007669"/>
    <property type="project" value="InterPro"/>
</dbReference>
<reference evidence="2" key="1">
    <citation type="submission" date="2019-02" db="EMBL/GenBank/DDBJ databases">
        <authorList>
            <person name="Gruber-Vodicka R. H."/>
            <person name="Seah K. B. B."/>
        </authorList>
    </citation>
    <scope>NUCLEOTIDE SEQUENCE</scope>
    <source>
        <strain evidence="2">BECK_S313</strain>
    </source>
</reference>
<proteinExistence type="predicted"/>
<accession>A0A450WTP0</accession>
<gene>
    <name evidence="2" type="ORF">BECKLPF1236B_GA0070989_12092</name>
</gene>
<dbReference type="NCBIfam" id="TIGR04111">
    <property type="entry name" value="BcepMu_gp16"/>
    <property type="match status" value="1"/>
</dbReference>
<dbReference type="InterPro" id="IPR026365">
    <property type="entry name" value="BcepMu_gp16"/>
</dbReference>
<organism evidence="2">
    <name type="scientific">Candidatus Kentrum sp. LPFa</name>
    <dbReference type="NCBI Taxonomy" id="2126335"/>
    <lineage>
        <taxon>Bacteria</taxon>
        <taxon>Pseudomonadati</taxon>
        <taxon>Pseudomonadota</taxon>
        <taxon>Gammaproteobacteria</taxon>
        <taxon>Candidatus Kentrum</taxon>
    </lineage>
</organism>